<dbReference type="Pfam" id="PF22597">
    <property type="entry name" value="DYN_lid"/>
    <property type="match status" value="1"/>
</dbReference>
<dbReference type="Gene3D" id="1.20.920.20">
    <property type="match status" value="1"/>
</dbReference>
<dbReference type="InterPro" id="IPR041466">
    <property type="entry name" value="Dynein_AAA5_ext"/>
</dbReference>
<dbReference type="InterPro" id="IPR026983">
    <property type="entry name" value="DHC"/>
</dbReference>
<organism evidence="4 5">
    <name type="scientific">Dunaliella salina</name>
    <name type="common">Green alga</name>
    <name type="synonym">Protococcus salinus</name>
    <dbReference type="NCBI Taxonomy" id="3046"/>
    <lineage>
        <taxon>Eukaryota</taxon>
        <taxon>Viridiplantae</taxon>
        <taxon>Chlorophyta</taxon>
        <taxon>core chlorophytes</taxon>
        <taxon>Chlorophyceae</taxon>
        <taxon>CS clade</taxon>
        <taxon>Chlamydomonadales</taxon>
        <taxon>Dunaliellaceae</taxon>
        <taxon>Dunaliella</taxon>
    </lineage>
</organism>
<keyword evidence="5" id="KW-1185">Reference proteome</keyword>
<dbReference type="Gene3D" id="1.20.920.30">
    <property type="match status" value="1"/>
</dbReference>
<dbReference type="InterPro" id="IPR054354">
    <property type="entry name" value="DYNC2H1-like_lid"/>
</dbReference>
<evidence type="ECO:0000259" key="3">
    <source>
        <dbReference type="Pfam" id="PF22597"/>
    </source>
</evidence>
<feature type="domain" description="Dynein heavy chain AAA 5 extension" evidence="2">
    <location>
        <begin position="62"/>
        <end position="176"/>
    </location>
</feature>
<dbReference type="SUPFAM" id="SSF52540">
    <property type="entry name" value="P-loop containing nucleoside triphosphate hydrolases"/>
    <property type="match status" value="2"/>
</dbReference>
<comment type="caution">
    <text evidence="4">The sequence shown here is derived from an EMBL/GenBank/DDBJ whole genome shotgun (WGS) entry which is preliminary data.</text>
</comment>
<dbReference type="Gene3D" id="1.10.472.130">
    <property type="match status" value="1"/>
</dbReference>
<evidence type="ECO:0000259" key="2">
    <source>
        <dbReference type="Pfam" id="PF17852"/>
    </source>
</evidence>
<dbReference type="InterPro" id="IPR024317">
    <property type="entry name" value="Dynein_heavy_chain_D4_dom"/>
</dbReference>
<name>A0ABQ7GMJ8_DUNSA</name>
<dbReference type="Gene3D" id="3.40.50.300">
    <property type="entry name" value="P-loop containing nucleotide triphosphate hydrolases"/>
    <property type="match status" value="2"/>
</dbReference>
<dbReference type="EMBL" id="MU069687">
    <property type="protein sequence ID" value="KAF5835816.1"/>
    <property type="molecule type" value="Genomic_DNA"/>
</dbReference>
<gene>
    <name evidence="4" type="ORF">DUNSADRAFT_6850</name>
</gene>
<reference evidence="4" key="1">
    <citation type="submission" date="2017-08" db="EMBL/GenBank/DDBJ databases">
        <authorList>
            <person name="Polle J.E."/>
            <person name="Barry K."/>
            <person name="Cushman J."/>
            <person name="Schmutz J."/>
            <person name="Tran D."/>
            <person name="Hathwaick L.T."/>
            <person name="Yim W.C."/>
            <person name="Jenkins J."/>
            <person name="Mckie-Krisberg Z.M."/>
            <person name="Prochnik S."/>
            <person name="Lindquist E."/>
            <person name="Dockter R.B."/>
            <person name="Adam C."/>
            <person name="Molina H."/>
            <person name="Bunkerborg J."/>
            <person name="Jin E."/>
            <person name="Buchheim M."/>
            <person name="Magnuson J."/>
        </authorList>
    </citation>
    <scope>NUCLEOTIDE SEQUENCE</scope>
    <source>
        <strain evidence="4">CCAP 19/18</strain>
    </source>
</reference>
<dbReference type="Proteomes" id="UP000815325">
    <property type="component" value="Unassembled WGS sequence"/>
</dbReference>
<sequence>MRMLFEVQDLAAASPATVSRCGMVYLSQEELGWRPAVKTWCDKGLPERLPMLAARHREYIFSLFDAHVDPGLAWLASHRKEDIPAVDNNRTTSLCCLMESLMQEARGFQFDAKDDEHTRQALALIFTFAYVWSMGGNLQHTSQDEFDDFVREELQSVLNVPGSGTVFDYWVDMKSKGFPGVLRQWWEVIPPFHYKKDVPYFQMLVPTMDTVRFSYLLEACLDVNRSVLMTGATGVGKSVIIAAALEDLSKRKGVVPYTMNFSAQTQSVDAQALMESKLEKKRKTRYGAPIDKRIVFFVDDVNMPAREVYGAQPPIELLRQFQDARGFYDRAKLFWKEVENTTLCAACAPPGGGRQEMSPRFVRHFTLLNVPPPSERATKTILGAIFNGFLADFPPTFSSLSKPIVDASVEVFTRISEELLPTPTKSHYTFNLRDLSKVFQGMLMVTPSTCNTPATMQRLWVHEACRVFHDRLINAEDKDYFKGLLFSLMVNNGLNDAGSYEDLFVNRTIMFGDFLRMGLDQSERKYEEIEDMGKLLNLLQDYLDEYNATSKNTLNLVFFMDAIEHITRIARILRQPRGNAMLVGVGGSGKASLTRFASFITGYNTFSIELARGYGVNEFREDLKKLYHTAGIEGKQVVFLFSDSQITNESFLEDINNMLNSGEVPGMYSSDEKDKVCADIRDWVLAKGGNPTKDACYSAFVQRVRDNLHIVLTMSPVGEGFRVRCRQFPSLISCSTIDWFTQWPDEALLSVSRKFLAGTELGGEEMTESLAQMCVLIHTSVAEASDRYYAELRRRYYTTPKSYLDLINLYLQLLGEKRWGFTMQKKLWGQLPFLGG</sequence>
<protein>
    <submittedName>
        <fullName evidence="4">P-loop containing dynein motor region D4-domain-containing protein</fullName>
    </submittedName>
</protein>
<accession>A0ABQ7GMJ8</accession>
<dbReference type="PANTHER" id="PTHR22878">
    <property type="entry name" value="DYNEIN HEAVY CHAIN 6, AXONEMAL-LIKE-RELATED"/>
    <property type="match status" value="1"/>
</dbReference>
<feature type="domain" description="Dynein heavy chain AAA module D4" evidence="1">
    <location>
        <begin position="554"/>
        <end position="813"/>
    </location>
</feature>
<dbReference type="InterPro" id="IPR027417">
    <property type="entry name" value="P-loop_NTPase"/>
</dbReference>
<feature type="domain" description="Dynein 2 heavy chain 1 cytoplasmic ATPase lid" evidence="3">
    <location>
        <begin position="390"/>
        <end position="478"/>
    </location>
</feature>
<proteinExistence type="predicted"/>
<dbReference type="Pfam" id="PF12775">
    <property type="entry name" value="AAA_7"/>
    <property type="match status" value="1"/>
</dbReference>
<evidence type="ECO:0000313" key="5">
    <source>
        <dbReference type="Proteomes" id="UP000815325"/>
    </source>
</evidence>
<evidence type="ECO:0000313" key="4">
    <source>
        <dbReference type="EMBL" id="KAF5835816.1"/>
    </source>
</evidence>
<dbReference type="Pfam" id="PF17852">
    <property type="entry name" value="Dynein_AAA_lid"/>
    <property type="match status" value="1"/>
</dbReference>
<evidence type="ECO:0000259" key="1">
    <source>
        <dbReference type="Pfam" id="PF12780"/>
    </source>
</evidence>
<dbReference type="PANTHER" id="PTHR22878:SF68">
    <property type="entry name" value="DYNEIN HEAVY CHAIN 6, AXONEMAL-LIKE"/>
    <property type="match status" value="1"/>
</dbReference>
<dbReference type="Pfam" id="PF12780">
    <property type="entry name" value="AAA_8"/>
    <property type="match status" value="1"/>
</dbReference>